<name>A0A4U1BKV8_9GAMM</name>
<evidence type="ECO:0000313" key="3">
    <source>
        <dbReference type="Proteomes" id="UP000305675"/>
    </source>
</evidence>
<keyword evidence="1" id="KW-0472">Membrane</keyword>
<dbReference type="AlphaFoldDB" id="A0A4U1BKV8"/>
<keyword evidence="1" id="KW-1133">Transmembrane helix</keyword>
<evidence type="ECO:0000313" key="2">
    <source>
        <dbReference type="EMBL" id="TKB53291.1"/>
    </source>
</evidence>
<comment type="caution">
    <text evidence="2">The sequence shown here is derived from an EMBL/GenBank/DDBJ whole genome shotgun (WGS) entry which is preliminary data.</text>
</comment>
<accession>A0A4U1BKV8</accession>
<dbReference type="EMBL" id="SWCJ01000012">
    <property type="protein sequence ID" value="TKB53291.1"/>
    <property type="molecule type" value="Genomic_DNA"/>
</dbReference>
<protein>
    <submittedName>
        <fullName evidence="2">Uncharacterized protein</fullName>
    </submittedName>
</protein>
<reference evidence="2 3" key="1">
    <citation type="submission" date="2019-04" db="EMBL/GenBank/DDBJ databases">
        <authorList>
            <person name="Hwang J.C."/>
        </authorList>
    </citation>
    <scope>NUCLEOTIDE SEQUENCE [LARGE SCALE GENOMIC DNA]</scope>
    <source>
        <strain evidence="2 3">IMCC35002</strain>
    </source>
</reference>
<evidence type="ECO:0000256" key="1">
    <source>
        <dbReference type="SAM" id="Phobius"/>
    </source>
</evidence>
<sequence>MILTTFICQFLVVYLLGVQSLMVRDGNCIGAAMGSIAIGVTQYLVIGIISHIGVDGLFSLTGAAFLLAGPIAIVCSIKSHPKLAEWLKGKGRWMLRF</sequence>
<dbReference type="RefSeq" id="WP_136864158.1">
    <property type="nucleotide sequence ID" value="NZ_SWCJ01000012.1"/>
</dbReference>
<feature type="transmembrane region" description="Helical" evidence="1">
    <location>
        <begin position="30"/>
        <end position="52"/>
    </location>
</feature>
<organism evidence="2 3">
    <name type="scientific">Ferrimonas aestuarii</name>
    <dbReference type="NCBI Taxonomy" id="2569539"/>
    <lineage>
        <taxon>Bacteria</taxon>
        <taxon>Pseudomonadati</taxon>
        <taxon>Pseudomonadota</taxon>
        <taxon>Gammaproteobacteria</taxon>
        <taxon>Alteromonadales</taxon>
        <taxon>Ferrimonadaceae</taxon>
        <taxon>Ferrimonas</taxon>
    </lineage>
</organism>
<gene>
    <name evidence="2" type="ORF">FCL42_14560</name>
</gene>
<keyword evidence="1" id="KW-0812">Transmembrane</keyword>
<feature type="transmembrane region" description="Helical" evidence="1">
    <location>
        <begin position="58"/>
        <end position="77"/>
    </location>
</feature>
<feature type="transmembrane region" description="Helical" evidence="1">
    <location>
        <begin position="6"/>
        <end position="23"/>
    </location>
</feature>
<proteinExistence type="predicted"/>
<keyword evidence="3" id="KW-1185">Reference proteome</keyword>
<dbReference type="Proteomes" id="UP000305675">
    <property type="component" value="Unassembled WGS sequence"/>
</dbReference>